<keyword evidence="7" id="KW-0457">Lysine biosynthesis</keyword>
<evidence type="ECO:0000256" key="8">
    <source>
        <dbReference type="ARBA" id="ARBA00037922"/>
    </source>
</evidence>
<dbReference type="Gene3D" id="3.40.50.720">
    <property type="entry name" value="NAD(P)-binding Rossmann-like Domain"/>
    <property type="match status" value="2"/>
</dbReference>
<evidence type="ECO:0000256" key="1">
    <source>
        <dbReference type="ARBA" id="ARBA00006642"/>
    </source>
</evidence>
<name>A0A1L4D2W5_9BACT</name>
<dbReference type="Pfam" id="PF01113">
    <property type="entry name" value="DapB_N"/>
    <property type="match status" value="1"/>
</dbReference>
<keyword evidence="15" id="KW-1185">Reference proteome</keyword>
<dbReference type="Proteomes" id="UP000184731">
    <property type="component" value="Chromosome"/>
</dbReference>
<comment type="catalytic activity">
    <reaction evidence="10">
        <text>(S)-2,3,4,5-tetrahydrodipicolinate + NADP(+) + H2O = (2S,4S)-4-hydroxy-2,3,4,5-tetrahydrodipicolinate + NADPH + H(+)</text>
        <dbReference type="Rhea" id="RHEA:35331"/>
        <dbReference type="ChEBI" id="CHEBI:15377"/>
        <dbReference type="ChEBI" id="CHEBI:15378"/>
        <dbReference type="ChEBI" id="CHEBI:16845"/>
        <dbReference type="ChEBI" id="CHEBI:57783"/>
        <dbReference type="ChEBI" id="CHEBI:58349"/>
        <dbReference type="ChEBI" id="CHEBI:67139"/>
        <dbReference type="EC" id="1.17.1.8"/>
    </reaction>
</comment>
<proteinExistence type="inferred from homology"/>
<keyword evidence="5" id="KW-0560">Oxidoreductase</keyword>
<comment type="pathway">
    <text evidence="8">Amino-acid biosynthesis; L-lysine biosynthesis via DAP pathway; (S)-tetrahydrodipicolinate from L-aspartate: step 4/4.</text>
</comment>
<reference evidence="14 15" key="1">
    <citation type="submission" date="2016-10" db="EMBL/GenBank/DDBJ databases">
        <title>Silvanigrella aquatica sp. nov., isolated from a freshwater lake located in the Black Forest, Germany, description of Silvanigrellaceae fam. nov., Silvanigrellales ord. nov., reclassification of the order Bdellovibrionales in the class Oligoflexia, reclassification of the families Bacteriovoracaceae and Halobacteriovoraceae in the new order Bacteriovoracales ord. nov., and reclassification of the family Pseudobacteriovoracaceae in the order Oligoflexiales.</title>
        <authorList>
            <person name="Hahn M.W."/>
            <person name="Schmidt J."/>
            <person name="Koll U."/>
            <person name="Rohde M."/>
            <person name="Verbag S."/>
            <person name="Pitt A."/>
            <person name="Nakai R."/>
            <person name="Naganuma T."/>
            <person name="Lang E."/>
        </authorList>
    </citation>
    <scope>NUCLEOTIDE SEQUENCE [LARGE SCALE GENOMIC DNA]</scope>
    <source>
        <strain evidence="14 15">MWH-Nonnen-W8red</strain>
    </source>
</reference>
<dbReference type="STRING" id="1915309.AXG55_11695"/>
<dbReference type="SUPFAM" id="SSF55347">
    <property type="entry name" value="Glyceraldehyde-3-phosphate dehydrogenase-like, C-terminal domain"/>
    <property type="match status" value="1"/>
</dbReference>
<evidence type="ECO:0000313" key="15">
    <source>
        <dbReference type="Proteomes" id="UP000184731"/>
    </source>
</evidence>
<keyword evidence="2" id="KW-0028">Amino-acid biosynthesis</keyword>
<dbReference type="Pfam" id="PF05173">
    <property type="entry name" value="DapB_C"/>
    <property type="match status" value="1"/>
</dbReference>
<evidence type="ECO:0000259" key="13">
    <source>
        <dbReference type="Pfam" id="PF05173"/>
    </source>
</evidence>
<dbReference type="OrthoDB" id="9790352at2"/>
<keyword evidence="3" id="KW-0521">NADP</keyword>
<gene>
    <name evidence="14" type="ORF">AXG55_11695</name>
</gene>
<evidence type="ECO:0000256" key="11">
    <source>
        <dbReference type="ARBA" id="ARBA00049396"/>
    </source>
</evidence>
<feature type="domain" description="Dihydrodipicolinate reductase C-terminal" evidence="13">
    <location>
        <begin position="136"/>
        <end position="233"/>
    </location>
</feature>
<dbReference type="PIRSF" id="PIRSF000161">
    <property type="entry name" value="DHPR"/>
    <property type="match status" value="1"/>
</dbReference>
<dbReference type="AlphaFoldDB" id="A0A1L4D2W5"/>
<dbReference type="EMBL" id="CP017834">
    <property type="protein sequence ID" value="APJ04531.1"/>
    <property type="molecule type" value="Genomic_DNA"/>
</dbReference>
<evidence type="ECO:0000256" key="3">
    <source>
        <dbReference type="ARBA" id="ARBA00022857"/>
    </source>
</evidence>
<protein>
    <recommendedName>
        <fullName evidence="9">4-hydroxy-tetrahydrodipicolinate reductase</fullName>
        <ecNumber evidence="9">1.17.1.8</ecNumber>
    </recommendedName>
</protein>
<evidence type="ECO:0000313" key="14">
    <source>
        <dbReference type="EMBL" id="APJ04531.1"/>
    </source>
</evidence>
<dbReference type="GO" id="GO:0008839">
    <property type="term" value="F:4-hydroxy-tetrahydrodipicolinate reductase"/>
    <property type="evidence" value="ECO:0007669"/>
    <property type="project" value="UniProtKB-EC"/>
</dbReference>
<evidence type="ECO:0000256" key="4">
    <source>
        <dbReference type="ARBA" id="ARBA00022915"/>
    </source>
</evidence>
<evidence type="ECO:0000259" key="12">
    <source>
        <dbReference type="Pfam" id="PF01113"/>
    </source>
</evidence>
<evidence type="ECO:0000256" key="6">
    <source>
        <dbReference type="ARBA" id="ARBA00023027"/>
    </source>
</evidence>
<dbReference type="PANTHER" id="PTHR20836:SF0">
    <property type="entry name" value="4-HYDROXY-TETRAHYDRODIPICOLINATE REDUCTASE 1, CHLOROPLASTIC-RELATED"/>
    <property type="match status" value="1"/>
</dbReference>
<evidence type="ECO:0000256" key="10">
    <source>
        <dbReference type="ARBA" id="ARBA00049080"/>
    </source>
</evidence>
<evidence type="ECO:0000256" key="9">
    <source>
        <dbReference type="ARBA" id="ARBA00038983"/>
    </source>
</evidence>
<evidence type="ECO:0000256" key="5">
    <source>
        <dbReference type="ARBA" id="ARBA00023002"/>
    </source>
</evidence>
<dbReference type="EC" id="1.17.1.8" evidence="9"/>
<dbReference type="InterPro" id="IPR000846">
    <property type="entry name" value="DapB_N"/>
</dbReference>
<dbReference type="Gene3D" id="3.30.360.10">
    <property type="entry name" value="Dihydrodipicolinate Reductase, domain 2"/>
    <property type="match status" value="2"/>
</dbReference>
<accession>A0A1L4D2W5</accession>
<dbReference type="GO" id="GO:0019877">
    <property type="term" value="P:diaminopimelate biosynthetic process"/>
    <property type="evidence" value="ECO:0007669"/>
    <property type="project" value="UniProtKB-KW"/>
</dbReference>
<dbReference type="PANTHER" id="PTHR20836">
    <property type="entry name" value="DIHYDRODIPICOLINATE REDUCTASE"/>
    <property type="match status" value="1"/>
</dbReference>
<dbReference type="RefSeq" id="WP_148698278.1">
    <property type="nucleotide sequence ID" value="NZ_CP017834.1"/>
</dbReference>
<sequence length="242" mass="26542">MHIGLIGASGRLGTLVCENLVQQKLTFTKIAREDLQNIPSFMQLLQHVSESMIILDISLPVGTENICNIINNLEEKNLKQIKGLVIGTTGHNDRQKQLLLSTSQKIPICMVSNFSKGVYLFEEILKAKTSQGLTVTELARALGFDMAMTEIHHTLKKDAPSGTAITLAEAGKIPAKQISSVRVGKVVGDHSIHLSADSESLEIKHTAHARKLFAEGAIELCKNIYTQAPKPGFLRKEDFFIS</sequence>
<keyword evidence="6" id="KW-0520">NAD</keyword>
<keyword evidence="4" id="KW-0220">Diaminopimelate biosynthesis</keyword>
<dbReference type="KEGG" id="saqi:AXG55_11695"/>
<dbReference type="InterPro" id="IPR023940">
    <property type="entry name" value="DHDPR_bac"/>
</dbReference>
<organism evidence="14 15">
    <name type="scientific">Silvanigrella aquatica</name>
    <dbReference type="NCBI Taxonomy" id="1915309"/>
    <lineage>
        <taxon>Bacteria</taxon>
        <taxon>Pseudomonadati</taxon>
        <taxon>Bdellovibrionota</taxon>
        <taxon>Oligoflexia</taxon>
        <taxon>Silvanigrellales</taxon>
        <taxon>Silvanigrellaceae</taxon>
        <taxon>Silvanigrella</taxon>
    </lineage>
</organism>
<dbReference type="InterPro" id="IPR022663">
    <property type="entry name" value="DapB_C"/>
</dbReference>
<dbReference type="GO" id="GO:0005829">
    <property type="term" value="C:cytosol"/>
    <property type="evidence" value="ECO:0007669"/>
    <property type="project" value="TreeGrafter"/>
</dbReference>
<evidence type="ECO:0000256" key="2">
    <source>
        <dbReference type="ARBA" id="ARBA00022605"/>
    </source>
</evidence>
<comment type="similarity">
    <text evidence="1">Belongs to the DapB family.</text>
</comment>
<comment type="catalytic activity">
    <reaction evidence="11">
        <text>(S)-2,3,4,5-tetrahydrodipicolinate + NAD(+) + H2O = (2S,4S)-4-hydroxy-2,3,4,5-tetrahydrodipicolinate + NADH + H(+)</text>
        <dbReference type="Rhea" id="RHEA:35323"/>
        <dbReference type="ChEBI" id="CHEBI:15377"/>
        <dbReference type="ChEBI" id="CHEBI:15378"/>
        <dbReference type="ChEBI" id="CHEBI:16845"/>
        <dbReference type="ChEBI" id="CHEBI:57540"/>
        <dbReference type="ChEBI" id="CHEBI:57945"/>
        <dbReference type="ChEBI" id="CHEBI:67139"/>
        <dbReference type="EC" id="1.17.1.8"/>
    </reaction>
</comment>
<dbReference type="InterPro" id="IPR036291">
    <property type="entry name" value="NAD(P)-bd_dom_sf"/>
</dbReference>
<evidence type="ECO:0000256" key="7">
    <source>
        <dbReference type="ARBA" id="ARBA00023154"/>
    </source>
</evidence>
<feature type="domain" description="Dihydrodipicolinate reductase N-terminal" evidence="12">
    <location>
        <begin position="1"/>
        <end position="114"/>
    </location>
</feature>
<dbReference type="GO" id="GO:0009089">
    <property type="term" value="P:lysine biosynthetic process via diaminopimelate"/>
    <property type="evidence" value="ECO:0007669"/>
    <property type="project" value="InterPro"/>
</dbReference>
<dbReference type="SUPFAM" id="SSF51735">
    <property type="entry name" value="NAD(P)-binding Rossmann-fold domains"/>
    <property type="match status" value="1"/>
</dbReference>